<dbReference type="AlphaFoldDB" id="A0A3S2X5A7"/>
<dbReference type="InterPro" id="IPR050679">
    <property type="entry name" value="Bact_HTH_transcr_reg"/>
</dbReference>
<keyword evidence="3" id="KW-0804">Transcription</keyword>
<evidence type="ECO:0000313" key="6">
    <source>
        <dbReference type="Proteomes" id="UP000288024"/>
    </source>
</evidence>
<dbReference type="PANTHER" id="PTHR44846">
    <property type="entry name" value="MANNOSYL-D-GLYCERATE TRANSPORT/METABOLISM SYSTEM REPRESSOR MNGR-RELATED"/>
    <property type="match status" value="1"/>
</dbReference>
<dbReference type="Gene3D" id="3.40.1410.10">
    <property type="entry name" value="Chorismate lyase-like"/>
    <property type="match status" value="1"/>
</dbReference>
<sequence length="235" mass="27187">MLKYQKIALEIARHITENLQQKDKLPVIETLISHFKVSKSTIIKALKVLEDKGIIYMVRGSGIFVRGEGRKEYYNLLGVNELLEDASDNRYDLLEIMEMKRINALPEVTNALRLEKTAKVYSVKYVYYLDKQVTCLEQVFLSQKIISNLDEEIALKPIWEYIKDVLGIKMGFPDIYVNVDKLNAEEASFFGLNAGDPMLCKEIIYHLVNGQPFCYSKAVYHYKQARFFLKVNSPN</sequence>
<name>A0A3S2X5A7_9BACI</name>
<dbReference type="GO" id="GO:0003677">
    <property type="term" value="F:DNA binding"/>
    <property type="evidence" value="ECO:0007669"/>
    <property type="project" value="UniProtKB-KW"/>
</dbReference>
<keyword evidence="6" id="KW-1185">Reference proteome</keyword>
<dbReference type="Pfam" id="PF07702">
    <property type="entry name" value="UTRA"/>
    <property type="match status" value="1"/>
</dbReference>
<dbReference type="SMART" id="SM00345">
    <property type="entry name" value="HTH_GNTR"/>
    <property type="match status" value="1"/>
</dbReference>
<dbReference type="SUPFAM" id="SSF64288">
    <property type="entry name" value="Chorismate lyase-like"/>
    <property type="match status" value="1"/>
</dbReference>
<evidence type="ECO:0000256" key="3">
    <source>
        <dbReference type="ARBA" id="ARBA00023163"/>
    </source>
</evidence>
<dbReference type="EMBL" id="RZTZ01000002">
    <property type="protein sequence ID" value="RVT65630.1"/>
    <property type="molecule type" value="Genomic_DNA"/>
</dbReference>
<dbReference type="Gene3D" id="1.10.10.10">
    <property type="entry name" value="Winged helix-like DNA-binding domain superfamily/Winged helix DNA-binding domain"/>
    <property type="match status" value="1"/>
</dbReference>
<comment type="caution">
    <text evidence="5">The sequence shown here is derived from an EMBL/GenBank/DDBJ whole genome shotgun (WGS) entry which is preliminary data.</text>
</comment>
<dbReference type="CDD" id="cd07377">
    <property type="entry name" value="WHTH_GntR"/>
    <property type="match status" value="1"/>
</dbReference>
<dbReference type="InterPro" id="IPR036388">
    <property type="entry name" value="WH-like_DNA-bd_sf"/>
</dbReference>
<keyword evidence="2" id="KW-0238">DNA-binding</keyword>
<dbReference type="SUPFAM" id="SSF46785">
    <property type="entry name" value="Winged helix' DNA-binding domain"/>
    <property type="match status" value="1"/>
</dbReference>
<gene>
    <name evidence="5" type="ORF">EM808_09090</name>
</gene>
<evidence type="ECO:0000259" key="4">
    <source>
        <dbReference type="PROSITE" id="PS50949"/>
    </source>
</evidence>
<reference evidence="5 6" key="1">
    <citation type="submission" date="2019-01" db="EMBL/GenBank/DDBJ databases">
        <title>Bacillus sp. M5HDSG1-1, whole genome shotgun sequence.</title>
        <authorList>
            <person name="Tuo L."/>
        </authorList>
    </citation>
    <scope>NUCLEOTIDE SEQUENCE [LARGE SCALE GENOMIC DNA]</scope>
    <source>
        <strain evidence="5 6">M5HDSG1-1</strain>
    </source>
</reference>
<dbReference type="PROSITE" id="PS50949">
    <property type="entry name" value="HTH_GNTR"/>
    <property type="match status" value="1"/>
</dbReference>
<evidence type="ECO:0000256" key="2">
    <source>
        <dbReference type="ARBA" id="ARBA00023125"/>
    </source>
</evidence>
<dbReference type="InterPro" id="IPR011663">
    <property type="entry name" value="UTRA"/>
</dbReference>
<dbReference type="Proteomes" id="UP000288024">
    <property type="component" value="Unassembled WGS sequence"/>
</dbReference>
<dbReference type="InterPro" id="IPR028978">
    <property type="entry name" value="Chorismate_lyase_/UTRA_dom_sf"/>
</dbReference>
<protein>
    <submittedName>
        <fullName evidence="5">GntR family transcriptional regulator</fullName>
    </submittedName>
</protein>
<dbReference type="InterPro" id="IPR036390">
    <property type="entry name" value="WH_DNA-bd_sf"/>
</dbReference>
<proteinExistence type="predicted"/>
<keyword evidence="1" id="KW-0805">Transcription regulation</keyword>
<accession>A0A3S2X5A7</accession>
<dbReference type="PANTHER" id="PTHR44846:SF4">
    <property type="entry name" value="HTH GNTR-TYPE DOMAIN-CONTAINING PROTEIN"/>
    <property type="match status" value="1"/>
</dbReference>
<dbReference type="GO" id="GO:0045892">
    <property type="term" value="P:negative regulation of DNA-templated transcription"/>
    <property type="evidence" value="ECO:0007669"/>
    <property type="project" value="TreeGrafter"/>
</dbReference>
<evidence type="ECO:0000313" key="5">
    <source>
        <dbReference type="EMBL" id="RVT65630.1"/>
    </source>
</evidence>
<dbReference type="GO" id="GO:0003700">
    <property type="term" value="F:DNA-binding transcription factor activity"/>
    <property type="evidence" value="ECO:0007669"/>
    <property type="project" value="InterPro"/>
</dbReference>
<dbReference type="SMART" id="SM00866">
    <property type="entry name" value="UTRA"/>
    <property type="match status" value="1"/>
</dbReference>
<evidence type="ECO:0000256" key="1">
    <source>
        <dbReference type="ARBA" id="ARBA00023015"/>
    </source>
</evidence>
<dbReference type="InterPro" id="IPR000524">
    <property type="entry name" value="Tscrpt_reg_HTH_GntR"/>
</dbReference>
<dbReference type="Pfam" id="PF00392">
    <property type="entry name" value="GntR"/>
    <property type="match status" value="1"/>
</dbReference>
<feature type="domain" description="HTH gntR-type" evidence="4">
    <location>
        <begin position="1"/>
        <end position="68"/>
    </location>
</feature>
<dbReference type="RefSeq" id="WP_127737848.1">
    <property type="nucleotide sequence ID" value="NZ_RZTZ01000002.1"/>
</dbReference>
<organism evidence="5 6">
    <name type="scientific">Niallia taxi</name>
    <dbReference type="NCBI Taxonomy" id="2499688"/>
    <lineage>
        <taxon>Bacteria</taxon>
        <taxon>Bacillati</taxon>
        <taxon>Bacillota</taxon>
        <taxon>Bacilli</taxon>
        <taxon>Bacillales</taxon>
        <taxon>Bacillaceae</taxon>
        <taxon>Niallia</taxon>
    </lineage>
</organism>